<dbReference type="GO" id="GO:0019843">
    <property type="term" value="F:rRNA binding"/>
    <property type="evidence" value="ECO:0007669"/>
    <property type="project" value="UniProtKB-KW"/>
</dbReference>
<comment type="caution">
    <text evidence="10">The sequence shown here is derived from an EMBL/GenBank/DDBJ whole genome shotgun (WGS) entry which is preliminary data.</text>
</comment>
<dbReference type="Gene3D" id="3.10.290.10">
    <property type="entry name" value="RNA-binding S4 domain"/>
    <property type="match status" value="1"/>
</dbReference>
<dbReference type="InterPro" id="IPR013845">
    <property type="entry name" value="Ribosomal_eS4_central_region"/>
</dbReference>
<gene>
    <name evidence="7" type="primary">rps4e</name>
    <name evidence="10" type="ORF">ENP88_01255</name>
</gene>
<dbReference type="InterPro" id="IPR014722">
    <property type="entry name" value="Rib_uL2_dom2"/>
</dbReference>
<dbReference type="CDD" id="cd00165">
    <property type="entry name" value="S4"/>
    <property type="match status" value="1"/>
</dbReference>
<dbReference type="InterPro" id="IPR036986">
    <property type="entry name" value="S4_RNA-bd_sf"/>
</dbReference>
<dbReference type="Pfam" id="PF01479">
    <property type="entry name" value="S4"/>
    <property type="match status" value="1"/>
</dbReference>
<accession>A0A7J2TGP1</accession>
<evidence type="ECO:0000256" key="8">
    <source>
        <dbReference type="PROSITE-ProRule" id="PRU00182"/>
    </source>
</evidence>
<dbReference type="Pfam" id="PF08071">
    <property type="entry name" value="RS4NT"/>
    <property type="match status" value="1"/>
</dbReference>
<dbReference type="InterPro" id="IPR038237">
    <property type="entry name" value="Ribosomal_eS4_central_sf"/>
</dbReference>
<dbReference type="HAMAP" id="MF_00485">
    <property type="entry name" value="Ribosomal_eS4"/>
    <property type="match status" value="1"/>
</dbReference>
<name>A0A7J2TGP1_ARCFL</name>
<dbReference type="InterPro" id="IPR000876">
    <property type="entry name" value="Ribosomal_eS4"/>
</dbReference>
<dbReference type="InterPro" id="IPR005824">
    <property type="entry name" value="KOW"/>
</dbReference>
<keyword evidence="3 7" id="KW-0694">RNA-binding</keyword>
<dbReference type="Gene3D" id="2.30.30.30">
    <property type="match status" value="1"/>
</dbReference>
<dbReference type="PANTHER" id="PTHR11581">
    <property type="entry name" value="30S/40S RIBOSOMAL PROTEIN S4"/>
    <property type="match status" value="1"/>
</dbReference>
<organism evidence="10">
    <name type="scientific">Archaeoglobus fulgidus</name>
    <dbReference type="NCBI Taxonomy" id="2234"/>
    <lineage>
        <taxon>Archaea</taxon>
        <taxon>Methanobacteriati</taxon>
        <taxon>Methanobacteriota</taxon>
        <taxon>Archaeoglobi</taxon>
        <taxon>Archaeoglobales</taxon>
        <taxon>Archaeoglobaceae</taxon>
        <taxon>Archaeoglobus</taxon>
    </lineage>
</organism>
<dbReference type="InterPro" id="IPR041982">
    <property type="entry name" value="Ribosomal_eS4_KOW"/>
</dbReference>
<dbReference type="Pfam" id="PF00900">
    <property type="entry name" value="Ribosomal_S4e"/>
    <property type="match status" value="1"/>
</dbReference>
<dbReference type="GO" id="GO:0003735">
    <property type="term" value="F:structural constituent of ribosome"/>
    <property type="evidence" value="ECO:0007669"/>
    <property type="project" value="InterPro"/>
</dbReference>
<keyword evidence="4 7" id="KW-0689">Ribosomal protein</keyword>
<dbReference type="NCBIfam" id="NF003312">
    <property type="entry name" value="PRK04313.1"/>
    <property type="match status" value="1"/>
</dbReference>
<dbReference type="PROSITE" id="PS50889">
    <property type="entry name" value="S4"/>
    <property type="match status" value="1"/>
</dbReference>
<proteinExistence type="inferred from homology"/>
<dbReference type="SUPFAM" id="SSF55174">
    <property type="entry name" value="Alpha-L RNA-binding motif"/>
    <property type="match status" value="1"/>
</dbReference>
<evidence type="ECO:0000256" key="6">
    <source>
        <dbReference type="ARBA" id="ARBA00035272"/>
    </source>
</evidence>
<dbReference type="AlphaFoldDB" id="A0A7J2TGP1"/>
<sequence>MHQKRISAPKTYKIPRKAGKWVVKPSPGPHNKEAIPLALIVRDLLHYADNLREARRIIAAGELMVDGVVRRDYKFPVGLFDVVSIPKLEKHYRVVFDEKGRYVLKEIRDYDRKVYKIVNKTIVKGGKVQLNLFDGTNILATNDYKTKDSVLLSIPEKRILDHLKFEEGALIMIVGGTHAGEIGKVKEYKVVKGSGANLVTVETAVGEITTIEDYIFVIGKKDSDKPVIDLGV</sequence>
<dbReference type="InterPro" id="IPR002942">
    <property type="entry name" value="S4_RNA-bd"/>
</dbReference>
<dbReference type="PIRSF" id="PIRSF002116">
    <property type="entry name" value="Ribosomal_S4"/>
    <property type="match status" value="1"/>
</dbReference>
<dbReference type="GO" id="GO:0006412">
    <property type="term" value="P:translation"/>
    <property type="evidence" value="ECO:0007669"/>
    <property type="project" value="UniProtKB-UniRule"/>
</dbReference>
<dbReference type="InterPro" id="IPR013843">
    <property type="entry name" value="Ribosomal_eS4_N"/>
</dbReference>
<evidence type="ECO:0000256" key="1">
    <source>
        <dbReference type="ARBA" id="ARBA00007500"/>
    </source>
</evidence>
<keyword evidence="5 7" id="KW-0687">Ribonucleoprotein</keyword>
<evidence type="ECO:0000256" key="4">
    <source>
        <dbReference type="ARBA" id="ARBA00022980"/>
    </source>
</evidence>
<dbReference type="CDD" id="cd06087">
    <property type="entry name" value="KOW_RPS4"/>
    <property type="match status" value="1"/>
</dbReference>
<evidence type="ECO:0000259" key="9">
    <source>
        <dbReference type="SMART" id="SM00739"/>
    </source>
</evidence>
<dbReference type="SMART" id="SM00739">
    <property type="entry name" value="KOW"/>
    <property type="match status" value="1"/>
</dbReference>
<evidence type="ECO:0000256" key="2">
    <source>
        <dbReference type="ARBA" id="ARBA00022730"/>
    </source>
</evidence>
<evidence type="ECO:0000256" key="7">
    <source>
        <dbReference type="HAMAP-Rule" id="MF_00485"/>
    </source>
</evidence>
<evidence type="ECO:0000256" key="3">
    <source>
        <dbReference type="ARBA" id="ARBA00022884"/>
    </source>
</evidence>
<evidence type="ECO:0000313" key="10">
    <source>
        <dbReference type="EMBL" id="HEH34790.1"/>
    </source>
</evidence>
<evidence type="ECO:0000256" key="5">
    <source>
        <dbReference type="ARBA" id="ARBA00023274"/>
    </source>
</evidence>
<dbReference type="FunFam" id="3.10.290.10:FF:000002">
    <property type="entry name" value="40S ribosomal protein S4"/>
    <property type="match status" value="1"/>
</dbReference>
<reference evidence="10" key="1">
    <citation type="journal article" date="2020" name="mSystems">
        <title>Genome- and Community-Level Interaction Insights into Carbon Utilization and Element Cycling Functions of Hydrothermarchaeota in Hydrothermal Sediment.</title>
        <authorList>
            <person name="Zhou Z."/>
            <person name="Liu Y."/>
            <person name="Xu W."/>
            <person name="Pan J."/>
            <person name="Luo Z.H."/>
            <person name="Li M."/>
        </authorList>
    </citation>
    <scope>NUCLEOTIDE SEQUENCE [LARGE SCALE GENOMIC DNA]</scope>
    <source>
        <strain evidence="10">SpSt-26</strain>
    </source>
</reference>
<dbReference type="InterPro" id="IPR018199">
    <property type="entry name" value="Ribosomal_eS4_N_CS"/>
</dbReference>
<dbReference type="GO" id="GO:0022627">
    <property type="term" value="C:cytosolic small ribosomal subunit"/>
    <property type="evidence" value="ECO:0007669"/>
    <property type="project" value="TreeGrafter"/>
</dbReference>
<protein>
    <recommendedName>
        <fullName evidence="6 7">Small ribosomal subunit protein eS4</fullName>
    </recommendedName>
</protein>
<keyword evidence="2 8" id="KW-0699">rRNA-binding</keyword>
<comment type="similarity">
    <text evidence="1 7">Belongs to the eukaryotic ribosomal protein eS4 family.</text>
</comment>
<dbReference type="Gene3D" id="2.40.50.740">
    <property type="match status" value="1"/>
</dbReference>
<dbReference type="PROSITE" id="PS00528">
    <property type="entry name" value="RIBOSOMAL_S4E"/>
    <property type="match status" value="1"/>
</dbReference>
<feature type="domain" description="KOW" evidence="9">
    <location>
        <begin position="164"/>
        <end position="191"/>
    </location>
</feature>
<dbReference type="EMBL" id="DSLA01000020">
    <property type="protein sequence ID" value="HEH34790.1"/>
    <property type="molecule type" value="Genomic_DNA"/>
</dbReference>
<dbReference type="PANTHER" id="PTHR11581:SF0">
    <property type="entry name" value="SMALL RIBOSOMAL SUBUNIT PROTEIN ES4"/>
    <property type="match status" value="1"/>
</dbReference>